<accession>A0A4R7G2Z4</accession>
<dbReference type="InterPro" id="IPR011010">
    <property type="entry name" value="DNA_brk_join_enz"/>
</dbReference>
<evidence type="ECO:0000256" key="1">
    <source>
        <dbReference type="ARBA" id="ARBA00023125"/>
    </source>
</evidence>
<dbReference type="Gene3D" id="1.10.150.130">
    <property type="match status" value="1"/>
</dbReference>
<dbReference type="SUPFAM" id="SSF56349">
    <property type="entry name" value="DNA breaking-rejoining enzymes"/>
    <property type="match status" value="1"/>
</dbReference>
<comment type="caution">
    <text evidence="4">The sequence shown here is derived from an EMBL/GenBank/DDBJ whole genome shotgun (WGS) entry which is preliminary data.</text>
</comment>
<reference evidence="4 5" key="1">
    <citation type="submission" date="2019-03" db="EMBL/GenBank/DDBJ databases">
        <title>Genomic Encyclopedia of Type Strains, Phase III (KMG-III): the genomes of soil and plant-associated and newly described type strains.</title>
        <authorList>
            <person name="Whitman W."/>
        </authorList>
    </citation>
    <scope>NUCLEOTIDE SEQUENCE [LARGE SCALE GENOMIC DNA]</scope>
    <source>
        <strain evidence="4 5">DSM 27373</strain>
    </source>
</reference>
<dbReference type="InterPro" id="IPR010998">
    <property type="entry name" value="Integrase_recombinase_N"/>
</dbReference>
<evidence type="ECO:0000256" key="2">
    <source>
        <dbReference type="SAM" id="MobiDB-lite"/>
    </source>
</evidence>
<protein>
    <recommendedName>
        <fullName evidence="3">Phage L5-like integrase N-terminal domain-containing protein</fullName>
    </recommendedName>
</protein>
<evidence type="ECO:0000313" key="5">
    <source>
        <dbReference type="Proteomes" id="UP000294506"/>
    </source>
</evidence>
<name>A0A4R7G2Z4_9MICC</name>
<sequence length="239" mass="26214">MARRRDFGTVRKLPSGKFQATYVGPDGERHKGHTTFETKGAATSYLGRVKADIDRETWVSPEEKSRRETEAQEAATAQAQLEGEALERDMTLSAFTQLWLTAKADGKTVSGRGAREVKASTISTYRSRLEHDVLPVLGHLRMSELSDKNVGKLIDDLGKQPSKVNPKGRGNGVALPVGRTLKALLSDAEREGYISTLPHIYLPANKPVRARREDSDVATQEQVRALYEAIMNTGVALAA</sequence>
<evidence type="ECO:0000313" key="4">
    <source>
        <dbReference type="EMBL" id="TDS85733.1"/>
    </source>
</evidence>
<dbReference type="AlphaFoldDB" id="A0A4R7G2Z4"/>
<organism evidence="4 5">
    <name type="scientific">Nesterenkonia aurantiaca</name>
    <dbReference type="NCBI Taxonomy" id="1436010"/>
    <lineage>
        <taxon>Bacteria</taxon>
        <taxon>Bacillati</taxon>
        <taxon>Actinomycetota</taxon>
        <taxon>Actinomycetes</taxon>
        <taxon>Micrococcales</taxon>
        <taxon>Micrococcaceae</taxon>
        <taxon>Nesterenkonia</taxon>
    </lineage>
</organism>
<evidence type="ECO:0000259" key="3">
    <source>
        <dbReference type="Pfam" id="PF26003"/>
    </source>
</evidence>
<feature type="compositionally biased region" description="Basic and acidic residues" evidence="2">
    <location>
        <begin position="56"/>
        <end position="70"/>
    </location>
</feature>
<dbReference type="Pfam" id="PF26003">
    <property type="entry name" value="Integrase_N_phage"/>
    <property type="match status" value="1"/>
</dbReference>
<dbReference type="RefSeq" id="WP_036474983.1">
    <property type="nucleotide sequence ID" value="NZ_SOAN01000005.1"/>
</dbReference>
<feature type="domain" description="Phage L5-like integrase N-terminal" evidence="3">
    <location>
        <begin position="7"/>
        <end position="55"/>
    </location>
</feature>
<keyword evidence="5" id="KW-1185">Reference proteome</keyword>
<dbReference type="InterPro" id="IPR058717">
    <property type="entry name" value="Phage_L5_Integrase_N"/>
</dbReference>
<proteinExistence type="predicted"/>
<dbReference type="GO" id="GO:0003677">
    <property type="term" value="F:DNA binding"/>
    <property type="evidence" value="ECO:0007669"/>
    <property type="project" value="UniProtKB-KW"/>
</dbReference>
<dbReference type="Proteomes" id="UP000294506">
    <property type="component" value="Unassembled WGS sequence"/>
</dbReference>
<keyword evidence="1" id="KW-0238">DNA-binding</keyword>
<feature type="region of interest" description="Disordered" evidence="2">
    <location>
        <begin position="56"/>
        <end position="76"/>
    </location>
</feature>
<gene>
    <name evidence="4" type="ORF">EV640_10574</name>
</gene>
<dbReference type="EMBL" id="SOAN01000005">
    <property type="protein sequence ID" value="TDS85733.1"/>
    <property type="molecule type" value="Genomic_DNA"/>
</dbReference>